<evidence type="ECO:0000256" key="1">
    <source>
        <dbReference type="ARBA" id="ARBA00022741"/>
    </source>
</evidence>
<dbReference type="InterPro" id="IPR042099">
    <property type="entry name" value="ANL_N_sf"/>
</dbReference>
<protein>
    <submittedName>
        <fullName evidence="5">Long-chain fatty acid--CoA ligase</fullName>
    </submittedName>
</protein>
<comment type="caution">
    <text evidence="5">The sequence shown here is derived from an EMBL/GenBank/DDBJ whole genome shotgun (WGS) entry which is preliminary data.</text>
</comment>
<dbReference type="SUPFAM" id="SSF56801">
    <property type="entry name" value="Acetyl-CoA synthetase-like"/>
    <property type="match status" value="1"/>
</dbReference>
<dbReference type="GO" id="GO:0016874">
    <property type="term" value="F:ligase activity"/>
    <property type="evidence" value="ECO:0007669"/>
    <property type="project" value="UniProtKB-KW"/>
</dbReference>
<name>A0ABP8FGK3_9BACT</name>
<accession>A0ABP8FGK3</accession>
<evidence type="ECO:0000256" key="3">
    <source>
        <dbReference type="SAM" id="MobiDB-lite"/>
    </source>
</evidence>
<reference evidence="6" key="1">
    <citation type="journal article" date="2019" name="Int. J. Syst. Evol. Microbiol.">
        <title>The Global Catalogue of Microorganisms (GCM) 10K type strain sequencing project: providing services to taxonomists for standard genome sequencing and annotation.</title>
        <authorList>
            <consortium name="The Broad Institute Genomics Platform"/>
            <consortium name="The Broad Institute Genome Sequencing Center for Infectious Disease"/>
            <person name="Wu L."/>
            <person name="Ma J."/>
        </authorList>
    </citation>
    <scope>NUCLEOTIDE SEQUENCE [LARGE SCALE GENOMIC DNA]</scope>
    <source>
        <strain evidence="6">JCM 17664</strain>
    </source>
</reference>
<dbReference type="Pfam" id="PF23562">
    <property type="entry name" value="AMP-binding_C_3"/>
    <property type="match status" value="1"/>
</dbReference>
<proteinExistence type="predicted"/>
<gene>
    <name evidence="5" type="ORF">GCM10023143_05840</name>
</gene>
<dbReference type="Proteomes" id="UP001501207">
    <property type="component" value="Unassembled WGS sequence"/>
</dbReference>
<keyword evidence="2" id="KW-0067">ATP-binding</keyword>
<keyword evidence="5" id="KW-0436">Ligase</keyword>
<dbReference type="Gene3D" id="3.40.50.12780">
    <property type="entry name" value="N-terminal domain of ligase-like"/>
    <property type="match status" value="2"/>
</dbReference>
<dbReference type="EMBL" id="BAABFN010000001">
    <property type="protein sequence ID" value="GAA4302979.1"/>
    <property type="molecule type" value="Genomic_DNA"/>
</dbReference>
<evidence type="ECO:0000313" key="6">
    <source>
        <dbReference type="Proteomes" id="UP001501207"/>
    </source>
</evidence>
<dbReference type="PANTHER" id="PTHR43272">
    <property type="entry name" value="LONG-CHAIN-FATTY-ACID--COA LIGASE"/>
    <property type="match status" value="1"/>
</dbReference>
<sequence length="650" mass="71060">MHTTPSRLFDLAEAQNRRFPQTVMLGSTCAGKQTGYASGEVILISRELAAGLLKSGISGRRLTPESQDKVAVLSWNCPEWVLLDLACQQIGAILVPVYPNISEAELELVLRDAGVKMAFAGNADLYEKIKNLQPRLPALEQLFTLSAVPGAAAWDTLLSGITEADHRRVGEIRDSIRPDHLATIIYTSGTTGEPKGVMLTHGNIVSNVLTCIHYLPCGPGSRALSFLPLNHVFERMITYLYIYGGVSVYYAAGTENLAEDLRTVRPHIFTTVPRLLEKVYEKILAKGETLKGLKRILFFRALAIGKRYALQPPPGLSYRIQLYLARRLVFSKWKAALGGTVEVIVSGSAACQLRLLKLFTAAGITVLEGYGLTETAPVISVNRAEPEARRFGTVGPVIDGVEVRIAEDGEICCKGPGVTPGYYRRPDLTAEAIRDGWLYTGDVGSFTEGRFLQLTDRKKALFKTSGGKYVAPQPVENKMMESPFIEQIMVVGADRKFTAALVVPAFTLLEAWYRQQRDGVPDEDGGDLPNGHDGAAYSSKPATGDHTGAAPSAVAATATPGDMAAALEDLVQQPEVLRLYEEIIARYNPQFGPVEQIKKFTLLPRPWSVESGELTPTLKPKRKIIQEKFAAEIEEMYHSANVARTAFPGR</sequence>
<evidence type="ECO:0000313" key="5">
    <source>
        <dbReference type="EMBL" id="GAA4302979.1"/>
    </source>
</evidence>
<dbReference type="PROSITE" id="PS00455">
    <property type="entry name" value="AMP_BINDING"/>
    <property type="match status" value="1"/>
</dbReference>
<evidence type="ECO:0000256" key="2">
    <source>
        <dbReference type="ARBA" id="ARBA00022840"/>
    </source>
</evidence>
<dbReference type="CDD" id="cd05907">
    <property type="entry name" value="VL_LC_FACS_like"/>
    <property type="match status" value="1"/>
</dbReference>
<dbReference type="RefSeq" id="WP_344975066.1">
    <property type="nucleotide sequence ID" value="NZ_BAABFN010000001.1"/>
</dbReference>
<dbReference type="Pfam" id="PF00501">
    <property type="entry name" value="AMP-binding"/>
    <property type="match status" value="1"/>
</dbReference>
<keyword evidence="1" id="KW-0547">Nucleotide-binding</keyword>
<evidence type="ECO:0000259" key="4">
    <source>
        <dbReference type="Pfam" id="PF00501"/>
    </source>
</evidence>
<keyword evidence="6" id="KW-1185">Reference proteome</keyword>
<feature type="domain" description="AMP-dependent synthetase/ligase" evidence="4">
    <location>
        <begin position="39"/>
        <end position="423"/>
    </location>
</feature>
<feature type="region of interest" description="Disordered" evidence="3">
    <location>
        <begin position="519"/>
        <end position="554"/>
    </location>
</feature>
<dbReference type="InterPro" id="IPR000873">
    <property type="entry name" value="AMP-dep_synth/lig_dom"/>
</dbReference>
<dbReference type="PANTHER" id="PTHR43272:SF33">
    <property type="entry name" value="AMP-BINDING DOMAIN-CONTAINING PROTEIN-RELATED"/>
    <property type="match status" value="1"/>
</dbReference>
<organism evidence="5 6">
    <name type="scientific">Compostibacter hankyongensis</name>
    <dbReference type="NCBI Taxonomy" id="1007089"/>
    <lineage>
        <taxon>Bacteria</taxon>
        <taxon>Pseudomonadati</taxon>
        <taxon>Bacteroidota</taxon>
        <taxon>Chitinophagia</taxon>
        <taxon>Chitinophagales</taxon>
        <taxon>Chitinophagaceae</taxon>
        <taxon>Compostibacter</taxon>
    </lineage>
</organism>
<dbReference type="InterPro" id="IPR020845">
    <property type="entry name" value="AMP-binding_CS"/>
</dbReference>